<evidence type="ECO:0000256" key="1">
    <source>
        <dbReference type="PROSITE-ProRule" id="PRU00047"/>
    </source>
</evidence>
<dbReference type="InterPro" id="IPR005312">
    <property type="entry name" value="DUF1759"/>
</dbReference>
<dbReference type="EMBL" id="CAJEWN010000056">
    <property type="protein sequence ID" value="CAD2154685.1"/>
    <property type="molecule type" value="Genomic_DNA"/>
</dbReference>
<keyword evidence="1" id="KW-0863">Zinc-finger</keyword>
<dbReference type="GO" id="GO:0008270">
    <property type="term" value="F:zinc ion binding"/>
    <property type="evidence" value="ECO:0007669"/>
    <property type="project" value="UniProtKB-KW"/>
</dbReference>
<evidence type="ECO:0000259" key="2">
    <source>
        <dbReference type="PROSITE" id="PS50158"/>
    </source>
</evidence>
<dbReference type="OrthoDB" id="5872449at2759"/>
<protein>
    <recommendedName>
        <fullName evidence="2">CCHC-type domain-containing protein</fullName>
    </recommendedName>
</protein>
<organism evidence="3 4">
    <name type="scientific">Meloidogyne enterolobii</name>
    <name type="common">Root-knot nematode worm</name>
    <name type="synonym">Meloidogyne mayaguensis</name>
    <dbReference type="NCBI Taxonomy" id="390850"/>
    <lineage>
        <taxon>Eukaryota</taxon>
        <taxon>Metazoa</taxon>
        <taxon>Ecdysozoa</taxon>
        <taxon>Nematoda</taxon>
        <taxon>Chromadorea</taxon>
        <taxon>Rhabditida</taxon>
        <taxon>Tylenchina</taxon>
        <taxon>Tylenchomorpha</taxon>
        <taxon>Tylenchoidea</taxon>
        <taxon>Meloidogynidae</taxon>
        <taxon>Meloidogyninae</taxon>
        <taxon>Meloidogyne</taxon>
    </lineage>
</organism>
<name>A0A6V7UDG1_MELEN</name>
<dbReference type="Pfam" id="PF03564">
    <property type="entry name" value="DUF1759"/>
    <property type="match status" value="1"/>
</dbReference>
<dbReference type="PROSITE" id="PS50158">
    <property type="entry name" value="ZF_CCHC"/>
    <property type="match status" value="1"/>
</dbReference>
<proteinExistence type="predicted"/>
<reference evidence="3 4" key="1">
    <citation type="submission" date="2020-08" db="EMBL/GenBank/DDBJ databases">
        <authorList>
            <person name="Koutsovoulos G."/>
            <person name="Danchin GJ E."/>
        </authorList>
    </citation>
    <scope>NUCLEOTIDE SEQUENCE [LARGE SCALE GENOMIC DNA]</scope>
</reference>
<dbReference type="PANTHER" id="PTHR47331">
    <property type="entry name" value="PHD-TYPE DOMAIN-CONTAINING PROTEIN"/>
    <property type="match status" value="1"/>
</dbReference>
<dbReference type="SMART" id="SM00343">
    <property type="entry name" value="ZnF_C2HC"/>
    <property type="match status" value="3"/>
</dbReference>
<accession>A0A6V7UDG1</accession>
<keyword evidence="1" id="KW-0479">Metal-binding</keyword>
<dbReference type="AlphaFoldDB" id="A0A6V7UDG1"/>
<comment type="caution">
    <text evidence="3">The sequence shown here is derived from an EMBL/GenBank/DDBJ whole genome shotgun (WGS) entry which is preliminary data.</text>
</comment>
<dbReference type="GO" id="GO:0003676">
    <property type="term" value="F:nucleic acid binding"/>
    <property type="evidence" value="ECO:0007669"/>
    <property type="project" value="InterPro"/>
</dbReference>
<feature type="domain" description="CCHC-type" evidence="2">
    <location>
        <begin position="399"/>
        <end position="415"/>
    </location>
</feature>
<evidence type="ECO:0000313" key="3">
    <source>
        <dbReference type="EMBL" id="CAD2154685.1"/>
    </source>
</evidence>
<dbReference type="Gene3D" id="4.10.60.10">
    <property type="entry name" value="Zinc finger, CCHC-type"/>
    <property type="match status" value="1"/>
</dbReference>
<dbReference type="PANTHER" id="PTHR47331:SF1">
    <property type="entry name" value="GAG-LIKE PROTEIN"/>
    <property type="match status" value="1"/>
</dbReference>
<dbReference type="Proteomes" id="UP000580250">
    <property type="component" value="Unassembled WGS sequence"/>
</dbReference>
<evidence type="ECO:0000313" key="4">
    <source>
        <dbReference type="Proteomes" id="UP000580250"/>
    </source>
</evidence>
<dbReference type="InterPro" id="IPR001878">
    <property type="entry name" value="Znf_CCHC"/>
</dbReference>
<gene>
    <name evidence="3" type="ORF">MENT_LOCUS11599</name>
</gene>
<sequence length="851" mass="97221">MPSSGPIRRAIAPVLRTIRDRIADANGLLDQPVINQATANGLRVVRTQLESSMERVNELNTRWLEYMDNLEENALHSEEELYDNYPPQPEAELDLPHEHFMDLHERARGIVELINLTLEGHQGQQLPAQQVNQPKVVQQAVRLPTLELPRFDGEAHHYRTWWNVFSAAVDQQPTLSAFQKHTYLLMCLPANSPVRKAIEHYEPSDANYQHVLNILKDRFGNSKRLIDNLYSELMQLPRATDASSSLRNFMDTVDRICYQLESQGQSPDSTQTMLQIRSKLPSGVLRELLMREKESRRLWTHKDLLKQLQEIISLREEVLYCVHSMDKSPHVKREIKPQTTPPRDIVRTFAAVAQHQHFETKKYNRRICSLCAKPGHLPNRCRIYPTARDRLRRLLETNRCIRCLREGHHASDCQNQWTCYRCKGPHLRLACQQAAVNQSCQWTAQPRTDQLSQPHLACQQAAVNQSCQWTAQPRSDQLSQPHLACQQAAVNQSCQWTAQPRSDQLSQPHLACQQAAVNQSCQGTAQPRSDQLSQPHLACQQAAVNQSCQWTAQPKQKSAQLNQLRLACQQAAVNQNRQCTTEPEQRIAVAHEKQQQNKDKSEEPAHSILSLHTSGPAKKNSGSMASYITKDLVKELQPPRVVAEQMKVEAFGGSTNDSFKFYSPMYELKLQRSDETWENCVLNRVQEITNPFNTVYCDDNKEFMPGADFKDSITISHEAPAIMTGIHHFWKYLTSWKSILPGLHLIDTFLGKMPGGESTFRLHSSNRSVAVISINSSNGKRMSTNNNEKCSSSIKVELNLEPRRRMEPTKQSSRNGILVQERNTKQHLLLLHHGPWKLPAFSINLCQYVTI</sequence>
<keyword evidence="1" id="KW-0862">Zinc</keyword>